<dbReference type="AlphaFoldDB" id="A0A0P1HFC2"/>
<evidence type="ECO:0008006" key="4">
    <source>
        <dbReference type="Google" id="ProtNLM"/>
    </source>
</evidence>
<dbReference type="InterPro" id="IPR011044">
    <property type="entry name" value="Quino_amine_DH_bsu"/>
</dbReference>
<evidence type="ECO:0000313" key="2">
    <source>
        <dbReference type="EMBL" id="CUH85557.1"/>
    </source>
</evidence>
<dbReference type="InterPro" id="IPR006311">
    <property type="entry name" value="TAT_signal"/>
</dbReference>
<name>A0A0P1HFC2_9RHOB</name>
<evidence type="ECO:0000256" key="1">
    <source>
        <dbReference type="SAM" id="SignalP"/>
    </source>
</evidence>
<accession>A0A0P1HFC2</accession>
<dbReference type="RefSeq" id="WP_058319632.1">
    <property type="nucleotide sequence ID" value="NZ_CYSF01000017.1"/>
</dbReference>
<feature type="signal peptide" evidence="1">
    <location>
        <begin position="1"/>
        <end position="25"/>
    </location>
</feature>
<dbReference type="Pfam" id="PF07433">
    <property type="entry name" value="DUF1513"/>
    <property type="match status" value="1"/>
</dbReference>
<dbReference type="SUPFAM" id="SSF50969">
    <property type="entry name" value="YVTN repeat-like/Quinoprotein amine dehydrogenase"/>
    <property type="match status" value="1"/>
</dbReference>
<dbReference type="InterPro" id="IPR008311">
    <property type="entry name" value="UCP028101"/>
</dbReference>
<protein>
    <recommendedName>
        <fullName evidence="4">Twin-arginine translocation pathway signal</fullName>
    </recommendedName>
</protein>
<dbReference type="PIRSF" id="PIRSF028101">
    <property type="entry name" value="UCP028101"/>
    <property type="match status" value="1"/>
</dbReference>
<dbReference type="OrthoDB" id="5624218at2"/>
<proteinExistence type="predicted"/>
<gene>
    <name evidence="2" type="ORF">TM5383_02791</name>
</gene>
<keyword evidence="1" id="KW-0732">Signal</keyword>
<dbReference type="STRING" id="340021.TM5383_02791"/>
<sequence length="357" mass="37840">MLAGSRRGFLAGLLASSMTPAISWASVGAPQYLSAAKTPDGTFRIYGLNGTGQILFDHPLPGRGHAACAHPTRAEAVAFARRPGTFAHVINCQDGEVLAELHSPEGRHFMGHGVFDLGGDLLLTPENDYEAGEGRIAIWDRRQGYRRVGDLPSGGVGPHDMQRLPGQDRFVIANGGIDTHPESGRSPLNLPTMRSNLALMDLKGGLEVTELEIDLRLNSIRHLAVRADGLIGFAMQWQGKDGQHPPLLGLMRAGEAPRLLSAPKALHQGMQNYAGSIAFSGNGRLVAITSPRGNAVQLFDAATGAFVRQVDEVDVCGLSASGDGFIATSGTGVIRTIGDETAPVQHELAFDNHLIAV</sequence>
<evidence type="ECO:0000313" key="3">
    <source>
        <dbReference type="Proteomes" id="UP000051681"/>
    </source>
</evidence>
<dbReference type="Proteomes" id="UP000051681">
    <property type="component" value="Unassembled WGS sequence"/>
</dbReference>
<organism evidence="2 3">
    <name type="scientific">Thalassovita mediterranea</name>
    <dbReference type="NCBI Taxonomy" id="340021"/>
    <lineage>
        <taxon>Bacteria</taxon>
        <taxon>Pseudomonadati</taxon>
        <taxon>Pseudomonadota</taxon>
        <taxon>Alphaproteobacteria</taxon>
        <taxon>Rhodobacterales</taxon>
        <taxon>Roseobacteraceae</taxon>
        <taxon>Thalassovita</taxon>
    </lineage>
</organism>
<feature type="chain" id="PRO_5006064357" description="Twin-arginine translocation pathway signal" evidence="1">
    <location>
        <begin position="26"/>
        <end position="357"/>
    </location>
</feature>
<reference evidence="2 3" key="1">
    <citation type="submission" date="2015-09" db="EMBL/GenBank/DDBJ databases">
        <authorList>
            <consortium name="Swine Surveillance"/>
        </authorList>
    </citation>
    <scope>NUCLEOTIDE SEQUENCE [LARGE SCALE GENOMIC DNA]</scope>
    <source>
        <strain evidence="2 3">CECT 8383</strain>
    </source>
</reference>
<dbReference type="PROSITE" id="PS51318">
    <property type="entry name" value="TAT"/>
    <property type="match status" value="1"/>
</dbReference>
<keyword evidence="3" id="KW-1185">Reference proteome</keyword>
<dbReference type="EMBL" id="CYSF01000017">
    <property type="protein sequence ID" value="CUH85557.1"/>
    <property type="molecule type" value="Genomic_DNA"/>
</dbReference>